<dbReference type="EMBL" id="JBHUCP010000002">
    <property type="protein sequence ID" value="MFD1528407.1"/>
    <property type="molecule type" value="Genomic_DNA"/>
</dbReference>
<evidence type="ECO:0008006" key="3">
    <source>
        <dbReference type="Google" id="ProtNLM"/>
    </source>
</evidence>
<protein>
    <recommendedName>
        <fullName evidence="3">Aspartate carbamoyltransferase</fullName>
    </recommendedName>
</protein>
<sequence length="150" mass="15973">MLVAVSVVGVSSGWFGGDDRQDVVAARGARVMPFDLEATTHRFVPNAQGGLQSVVADVPSDREQVALIQQHLQEEAAALQRGDFGDPAQIHGADMPGLAALQAGAGRIDVEYRPRDDGAELTYTTDDPVLVAALRDWFAAQISDHGQHAE</sequence>
<name>A0ABW4FDZ7_9PSEU</name>
<proteinExistence type="predicted"/>
<comment type="caution">
    <text evidence="1">The sequence shown here is derived from an EMBL/GenBank/DDBJ whole genome shotgun (WGS) entry which is preliminary data.</text>
</comment>
<dbReference type="RefSeq" id="WP_343988309.1">
    <property type="nucleotide sequence ID" value="NZ_BAAAJG010000029.1"/>
</dbReference>
<evidence type="ECO:0000313" key="1">
    <source>
        <dbReference type="EMBL" id="MFD1528407.1"/>
    </source>
</evidence>
<reference evidence="2" key="1">
    <citation type="journal article" date="2019" name="Int. J. Syst. Evol. Microbiol.">
        <title>The Global Catalogue of Microorganisms (GCM) 10K type strain sequencing project: providing services to taxonomists for standard genome sequencing and annotation.</title>
        <authorList>
            <consortium name="The Broad Institute Genomics Platform"/>
            <consortium name="The Broad Institute Genome Sequencing Center for Infectious Disease"/>
            <person name="Wu L."/>
            <person name="Ma J."/>
        </authorList>
    </citation>
    <scope>NUCLEOTIDE SEQUENCE [LARGE SCALE GENOMIC DNA]</scope>
    <source>
        <strain evidence="2">JCM 12165</strain>
    </source>
</reference>
<evidence type="ECO:0000313" key="2">
    <source>
        <dbReference type="Proteomes" id="UP001597145"/>
    </source>
</evidence>
<gene>
    <name evidence="1" type="ORF">ACFSCY_03035</name>
</gene>
<organism evidence="1 2">
    <name type="scientific">Pseudonocardia aurantiaca</name>
    <dbReference type="NCBI Taxonomy" id="75290"/>
    <lineage>
        <taxon>Bacteria</taxon>
        <taxon>Bacillati</taxon>
        <taxon>Actinomycetota</taxon>
        <taxon>Actinomycetes</taxon>
        <taxon>Pseudonocardiales</taxon>
        <taxon>Pseudonocardiaceae</taxon>
        <taxon>Pseudonocardia</taxon>
    </lineage>
</organism>
<keyword evidence="2" id="KW-1185">Reference proteome</keyword>
<accession>A0ABW4FDZ7</accession>
<dbReference type="Proteomes" id="UP001597145">
    <property type="component" value="Unassembled WGS sequence"/>
</dbReference>